<keyword evidence="5 9" id="KW-0547">Nucleotide-binding</keyword>
<keyword evidence="7 11" id="KW-1133">Transmembrane helix</keyword>
<evidence type="ECO:0000256" key="3">
    <source>
        <dbReference type="ARBA" id="ARBA00022692"/>
    </source>
</evidence>
<dbReference type="Proteomes" id="UP000215896">
    <property type="component" value="Unassembled WGS sequence"/>
</dbReference>
<organism evidence="13 14">
    <name type="scientific">Enemella evansiae</name>
    <dbReference type="NCBI Taxonomy" id="2016499"/>
    <lineage>
        <taxon>Bacteria</taxon>
        <taxon>Bacillati</taxon>
        <taxon>Actinomycetota</taxon>
        <taxon>Actinomycetes</taxon>
        <taxon>Propionibacteriales</taxon>
        <taxon>Propionibacteriaceae</taxon>
        <taxon>Enemella</taxon>
    </lineage>
</organism>
<dbReference type="InterPro" id="IPR027417">
    <property type="entry name" value="P-loop_NTPase"/>
</dbReference>
<feature type="region of interest" description="Disordered" evidence="10">
    <location>
        <begin position="1"/>
        <end position="29"/>
    </location>
</feature>
<evidence type="ECO:0000256" key="4">
    <source>
        <dbReference type="ARBA" id="ARBA00022737"/>
    </source>
</evidence>
<evidence type="ECO:0000256" key="8">
    <source>
        <dbReference type="ARBA" id="ARBA00023136"/>
    </source>
</evidence>
<comment type="caution">
    <text evidence="13">The sequence shown here is derived from an EMBL/GenBank/DDBJ whole genome shotgun (WGS) entry which is preliminary data.</text>
</comment>
<reference evidence="13 14" key="1">
    <citation type="submission" date="2017-07" db="EMBL/GenBank/DDBJ databases">
        <title>Draft whole genome sequences of clinical Proprionibacteriaceae strains.</title>
        <authorList>
            <person name="Bernier A.-M."/>
            <person name="Bernard K."/>
            <person name="Domingo M.-C."/>
        </authorList>
    </citation>
    <scope>NUCLEOTIDE SEQUENCE [LARGE SCALE GENOMIC DNA]</scope>
    <source>
        <strain evidence="13 14">NML 030167</strain>
    </source>
</reference>
<accession>A0A255GK76</accession>
<dbReference type="Gene3D" id="3.40.50.300">
    <property type="entry name" value="P-loop containing nucleotide triphosphate hydrolases"/>
    <property type="match status" value="4"/>
</dbReference>
<dbReference type="InterPro" id="IPR023837">
    <property type="entry name" value="EccCb-like_Actinobacteria"/>
</dbReference>
<evidence type="ECO:0000256" key="9">
    <source>
        <dbReference type="PROSITE-ProRule" id="PRU00289"/>
    </source>
</evidence>
<feature type="transmembrane region" description="Helical" evidence="11">
    <location>
        <begin position="69"/>
        <end position="86"/>
    </location>
</feature>
<keyword evidence="14" id="KW-1185">Reference proteome</keyword>
<feature type="binding site" evidence="9">
    <location>
        <begin position="484"/>
        <end position="491"/>
    </location>
    <ligand>
        <name>ATP</name>
        <dbReference type="ChEBI" id="CHEBI:30616"/>
    </ligand>
</feature>
<evidence type="ECO:0000259" key="12">
    <source>
        <dbReference type="PROSITE" id="PS50901"/>
    </source>
</evidence>
<evidence type="ECO:0000256" key="7">
    <source>
        <dbReference type="ARBA" id="ARBA00022989"/>
    </source>
</evidence>
<keyword evidence="8 11" id="KW-0472">Membrane</keyword>
<dbReference type="GO" id="GO:0003677">
    <property type="term" value="F:DNA binding"/>
    <property type="evidence" value="ECO:0007669"/>
    <property type="project" value="InterPro"/>
</dbReference>
<dbReference type="PANTHER" id="PTHR22683:SF1">
    <property type="entry name" value="TYPE VII SECRETION SYSTEM PROTEIN ESSC"/>
    <property type="match status" value="1"/>
</dbReference>
<dbReference type="NCBIfam" id="TIGR03925">
    <property type="entry name" value="T7SS_EccC_b"/>
    <property type="match status" value="1"/>
</dbReference>
<dbReference type="GO" id="GO:0005886">
    <property type="term" value="C:plasma membrane"/>
    <property type="evidence" value="ECO:0007669"/>
    <property type="project" value="UniProtKB-SubCell"/>
</dbReference>
<evidence type="ECO:0000256" key="10">
    <source>
        <dbReference type="SAM" id="MobiDB-lite"/>
    </source>
</evidence>
<feature type="domain" description="FtsK" evidence="12">
    <location>
        <begin position="461"/>
        <end position="667"/>
    </location>
</feature>
<name>A0A255GK76_9ACTN</name>
<feature type="domain" description="FtsK" evidence="12">
    <location>
        <begin position="1160"/>
        <end position="1345"/>
    </location>
</feature>
<proteinExistence type="predicted"/>
<evidence type="ECO:0000313" key="14">
    <source>
        <dbReference type="Proteomes" id="UP000215896"/>
    </source>
</evidence>
<evidence type="ECO:0000256" key="6">
    <source>
        <dbReference type="ARBA" id="ARBA00022840"/>
    </source>
</evidence>
<evidence type="ECO:0000313" key="13">
    <source>
        <dbReference type="EMBL" id="OYO16248.1"/>
    </source>
</evidence>
<sequence>MATVTFNRPKRPSGPAMPRGDLLLESPPEIPPPSTGANWGMVLRMLPMLAGAGAMAMMMTSTAGARGPLGAVMGGMYGISMLGMMLSQTGRGNDDQAQQLDAARRDYFRYLGQMRKRIRGTAAEQRRSTLWIHPDPENLWTIAGTRRMWERRPEDGDFGSIRIGLGQQNFAQRITPPESKPVEDLEPLTVGALRRFMNTHRRVTSMPISLDLPSYRMVQLIGEEDGARRLAYAMVSQMAAWHAPTEFRILFCIAPENQRHWDWVKWLPHAQHPDRNDGAGAVRLFASSAAELTQLAEGAAGSLSDDTLRHIVVVTDGVDGVNAGQFTAPGTTATTLEVSRVREAPRRIEPGTMAVEVREGQLHAHLRRGNRLQTSEIGPADQTAMVHAELLARALAPFRMPIGAVVEDTGDIADAPVFEAPKDYPSMVGVGDPAMLDTSRVWKQRPLHQRLRVPIGNGTSGQPVELDIKEAAMSGMGPHGLCIGATGSGKSEFLRTLVLGLSMTHPPDQLNYVLVDFKGGATFAGLEELPHVSAVITNLEGELTLVDRMQDAIGGELDRRMEVLSQTNAQLKNRDIKNREEYDQARLDGADIPPMPSLFIVVDEFSELLTARPEFIDLFIQIGRIGRSIGVHLLLASQRLEESKLRGLDTFLSYRIALRTFSPQESRTVIGVPDAYELPSAPGNGYLKYDTTNMVQFKAAYVSGPWQGSVAPVRSRAGDSLIDAADEEEPSDTWIPPVLEFTPRAVEVPRPPEPELLPARAARMEETAPPPDLAAEPEPAPVAAEDDEDDEETLLSVVVGRLRGQGWPAHKVWLPPLDVPPTLDELYASSFGDGGRLVEVEGRGLTTGDSRMYGRLQAPMGLIDRPRQQRRDPMWIDLAGGGGHLGVVGGPQTGKSTVLRSTVMSMALQHTPAEVGFYCLDFGGGALASLRGLPHVGSVCGRLDVDRVKRTVAELTSLLSARETQFGELGVESMQAYRRGRAQGSIPPDRFPSDVFLVVDGWITLRQEFEDLESTITQLAHRGLSFGIHVMLSGAKWSEFRMNIRDLLQSRIELKLGDNFESEINRKLAANVPEGRPGRGLSRDGLHSLAALPRIDGNPDVEELSDGVRAAVQQIDAAWRGPKAAEVRMLPDDLTPAQLPGIGRDETERAFPIGVDELELAPVWFDPASEPHLVAFGAPECGKSTLIRTILEGITTRYSSEDAKILLLDYRRQHLGLVPDDYLISYCASSQAATDMSKHLAEAVRVRLPGPDVSQEELRNRSWWQGMEIFVVVDDYDLVATSMNNPLQPFADLVSQASDIGLHIIIARGMGGAGRAAFSDALIARMKDGQSPGLIMSGTKDEGQLLADVRPFPLPPGRGTFVTRGGKVLIQTVNTPAPVFD</sequence>
<dbReference type="SUPFAM" id="SSF52540">
    <property type="entry name" value="P-loop containing nucleoside triphosphate hydrolases"/>
    <property type="match status" value="3"/>
</dbReference>
<gene>
    <name evidence="13" type="ORF">CGZ94_04695</name>
</gene>
<comment type="subcellular location">
    <subcellularLocation>
        <location evidence="1">Cell membrane</location>
        <topology evidence="1">Multi-pass membrane protein</topology>
    </subcellularLocation>
</comment>
<evidence type="ECO:0000256" key="11">
    <source>
        <dbReference type="SAM" id="Phobius"/>
    </source>
</evidence>
<dbReference type="PROSITE" id="PS50901">
    <property type="entry name" value="FTSK"/>
    <property type="match status" value="3"/>
</dbReference>
<feature type="binding site" evidence="9">
    <location>
        <begin position="1177"/>
        <end position="1184"/>
    </location>
    <ligand>
        <name>ATP</name>
        <dbReference type="ChEBI" id="CHEBI:30616"/>
    </ligand>
</feature>
<feature type="domain" description="FtsK" evidence="12">
    <location>
        <begin position="871"/>
        <end position="1063"/>
    </location>
</feature>
<protein>
    <submittedName>
        <fullName evidence="13">Type VII secretion protein EccC</fullName>
    </submittedName>
</protein>
<evidence type="ECO:0000256" key="2">
    <source>
        <dbReference type="ARBA" id="ARBA00022475"/>
    </source>
</evidence>
<evidence type="ECO:0000256" key="5">
    <source>
        <dbReference type="ARBA" id="ARBA00022741"/>
    </source>
</evidence>
<dbReference type="GO" id="GO:0005524">
    <property type="term" value="F:ATP binding"/>
    <property type="evidence" value="ECO:0007669"/>
    <property type="project" value="UniProtKB-UniRule"/>
</dbReference>
<keyword evidence="3 11" id="KW-0812">Transmembrane</keyword>
<dbReference type="NCBIfam" id="TIGR03924">
    <property type="entry name" value="T7SS_EccC_a"/>
    <property type="match status" value="1"/>
</dbReference>
<dbReference type="RefSeq" id="WP_094404919.1">
    <property type="nucleotide sequence ID" value="NZ_NMVO01000004.1"/>
</dbReference>
<dbReference type="OrthoDB" id="9807790at2"/>
<keyword evidence="2" id="KW-1003">Cell membrane</keyword>
<feature type="binding site" evidence="9">
    <location>
        <begin position="889"/>
        <end position="896"/>
    </location>
    <ligand>
        <name>ATP</name>
        <dbReference type="ChEBI" id="CHEBI:30616"/>
    </ligand>
</feature>
<dbReference type="InterPro" id="IPR023836">
    <property type="entry name" value="EccCa-like_Actinobacteria"/>
</dbReference>
<keyword evidence="6 9" id="KW-0067">ATP-binding</keyword>
<dbReference type="InterPro" id="IPR002543">
    <property type="entry name" value="FtsK_dom"/>
</dbReference>
<dbReference type="Pfam" id="PF01580">
    <property type="entry name" value="FtsK_SpoIIIE"/>
    <property type="match status" value="3"/>
</dbReference>
<dbReference type="InterPro" id="IPR050206">
    <property type="entry name" value="FtsK/SpoIIIE/SftA"/>
</dbReference>
<evidence type="ECO:0000256" key="1">
    <source>
        <dbReference type="ARBA" id="ARBA00004651"/>
    </source>
</evidence>
<dbReference type="PANTHER" id="PTHR22683">
    <property type="entry name" value="SPORULATION PROTEIN RELATED"/>
    <property type="match status" value="1"/>
</dbReference>
<feature type="compositionally biased region" description="Low complexity" evidence="10">
    <location>
        <begin position="773"/>
        <end position="783"/>
    </location>
</feature>
<keyword evidence="4" id="KW-0677">Repeat</keyword>
<dbReference type="EMBL" id="NMVO01000004">
    <property type="protein sequence ID" value="OYO16248.1"/>
    <property type="molecule type" value="Genomic_DNA"/>
</dbReference>
<feature type="region of interest" description="Disordered" evidence="10">
    <location>
        <begin position="764"/>
        <end position="791"/>
    </location>
</feature>